<keyword evidence="2" id="KW-1185">Reference proteome</keyword>
<evidence type="ECO:0000313" key="1">
    <source>
        <dbReference type="EMBL" id="SER36444.1"/>
    </source>
</evidence>
<dbReference type="Proteomes" id="UP000199766">
    <property type="component" value="Unassembled WGS sequence"/>
</dbReference>
<protein>
    <submittedName>
        <fullName evidence="1">Uncharacterized protein</fullName>
    </submittedName>
</protein>
<organism evidence="1 2">
    <name type="scientific">Giesbergeria anulus</name>
    <dbReference type="NCBI Taxonomy" id="180197"/>
    <lineage>
        <taxon>Bacteria</taxon>
        <taxon>Pseudomonadati</taxon>
        <taxon>Pseudomonadota</taxon>
        <taxon>Betaproteobacteria</taxon>
        <taxon>Burkholderiales</taxon>
        <taxon>Comamonadaceae</taxon>
        <taxon>Giesbergeria</taxon>
    </lineage>
</organism>
<proteinExistence type="predicted"/>
<dbReference type="AlphaFoldDB" id="A0A1H9NKD0"/>
<dbReference type="EMBL" id="FOGD01000007">
    <property type="protein sequence ID" value="SER36444.1"/>
    <property type="molecule type" value="Genomic_DNA"/>
</dbReference>
<dbReference type="STRING" id="180197.SAMN02982919_02250"/>
<evidence type="ECO:0000313" key="2">
    <source>
        <dbReference type="Proteomes" id="UP000199766"/>
    </source>
</evidence>
<sequence>MVKNGFVLAVKRGNGWFFKSFHERKEFAENALHRTIDTDALRVFPALVRFSFNGMVQKWIEAANPS</sequence>
<reference evidence="1 2" key="1">
    <citation type="submission" date="2016-10" db="EMBL/GenBank/DDBJ databases">
        <authorList>
            <person name="de Groot N.N."/>
        </authorList>
    </citation>
    <scope>NUCLEOTIDE SEQUENCE [LARGE SCALE GENOMIC DNA]</scope>
    <source>
        <strain evidence="1 2">ATCC 35958</strain>
    </source>
</reference>
<accession>A0A1H9NKD0</accession>
<name>A0A1H9NKD0_9BURK</name>
<gene>
    <name evidence="1" type="ORF">SAMN02982919_02250</name>
</gene>